<evidence type="ECO:0000313" key="1">
    <source>
        <dbReference type="EMBL" id="KAK1859775.1"/>
    </source>
</evidence>
<accession>A0ACC3BPV6</accession>
<reference evidence="1" key="1">
    <citation type="submission" date="2019-11" db="EMBL/GenBank/DDBJ databases">
        <title>Nori genome reveals adaptations in red seaweeds to the harsh intertidal environment.</title>
        <authorList>
            <person name="Wang D."/>
            <person name="Mao Y."/>
        </authorList>
    </citation>
    <scope>NUCLEOTIDE SEQUENCE</scope>
    <source>
        <tissue evidence="1">Gametophyte</tissue>
    </source>
</reference>
<evidence type="ECO:0000313" key="2">
    <source>
        <dbReference type="Proteomes" id="UP000798662"/>
    </source>
</evidence>
<dbReference type="EMBL" id="CM020618">
    <property type="protein sequence ID" value="KAK1859775.1"/>
    <property type="molecule type" value="Genomic_DNA"/>
</dbReference>
<name>A0ACC3BPV6_PYRYE</name>
<sequence>MAAFLAPPPLRFGQAAAPTLSSAAGRAAASTASQRRPLPLAPARVAPTAAHRSVRRGRRGAPPPDPTARPPADDGAGGTTTTADAASSAAEGGVVPATDPTVPAPFAPGKVRAHRAVRGGSRRRSVHIQGRGWASSGAPPAAPPPLRIFSGSARGRRLASPAAYLRPMMGKVREALFSMLTEWDALDGGRGSALDLFAGSGAVGCEALSRGAAAAVFVDASPECVATIEANAASVGFADRSTAVCARVEEVLASPARFGLMSPAAEAAARPGGGVDGGGDPAPRVGVFGFVSVTPPYEEVDYGVLLGQLVDSPLVGEGTCVGVEYPVELGTLPPVISGSGGRLVGVRNRRYGRTLMALYVWGGGEGDGARPDEFRV</sequence>
<keyword evidence="2" id="KW-1185">Reference proteome</keyword>
<organism evidence="1 2">
    <name type="scientific">Pyropia yezoensis</name>
    <name type="common">Susabi-nori</name>
    <name type="synonym">Porphyra yezoensis</name>
    <dbReference type="NCBI Taxonomy" id="2788"/>
    <lineage>
        <taxon>Eukaryota</taxon>
        <taxon>Rhodophyta</taxon>
        <taxon>Bangiophyceae</taxon>
        <taxon>Bangiales</taxon>
        <taxon>Bangiaceae</taxon>
        <taxon>Pyropia</taxon>
    </lineage>
</organism>
<proteinExistence type="predicted"/>
<gene>
    <name evidence="1" type="ORF">I4F81_002369</name>
</gene>
<dbReference type="Proteomes" id="UP000798662">
    <property type="component" value="Chromosome 1"/>
</dbReference>
<protein>
    <submittedName>
        <fullName evidence="1">Uncharacterized protein</fullName>
    </submittedName>
</protein>
<comment type="caution">
    <text evidence="1">The sequence shown here is derived from an EMBL/GenBank/DDBJ whole genome shotgun (WGS) entry which is preliminary data.</text>
</comment>